<dbReference type="KEGG" id="dau:Daud_0142"/>
<keyword evidence="8 10" id="KW-0924">Ammonia transport</keyword>
<dbReference type="RefSeq" id="WP_012301304.1">
    <property type="nucleotide sequence ID" value="NC_010424.1"/>
</dbReference>
<evidence type="ECO:0000256" key="4">
    <source>
        <dbReference type="ARBA" id="ARBA00022475"/>
    </source>
</evidence>
<keyword evidence="3 10" id="KW-0813">Transport</keyword>
<dbReference type="PROSITE" id="PS01219">
    <property type="entry name" value="AMMONIUM_TRANSP"/>
    <property type="match status" value="1"/>
</dbReference>
<feature type="transmembrane region" description="Helical" evidence="10">
    <location>
        <begin position="191"/>
        <end position="214"/>
    </location>
</feature>
<evidence type="ECO:0000313" key="13">
    <source>
        <dbReference type="Proteomes" id="UP000008544"/>
    </source>
</evidence>
<dbReference type="EMBL" id="CP000860">
    <property type="protein sequence ID" value="ACA58710.1"/>
    <property type="molecule type" value="Genomic_DNA"/>
</dbReference>
<evidence type="ECO:0000256" key="2">
    <source>
        <dbReference type="ARBA" id="ARBA00005887"/>
    </source>
</evidence>
<comment type="subcellular location">
    <subcellularLocation>
        <location evidence="1 10">Cell membrane</location>
        <topology evidence="1 10">Multi-pass membrane protein</topology>
    </subcellularLocation>
</comment>
<evidence type="ECO:0000256" key="3">
    <source>
        <dbReference type="ARBA" id="ARBA00022448"/>
    </source>
</evidence>
<evidence type="ECO:0000256" key="9">
    <source>
        <dbReference type="ARBA" id="ARBA00050025"/>
    </source>
</evidence>
<dbReference type="InterPro" id="IPR024041">
    <property type="entry name" value="NH4_transpt_AmtB-like_dom"/>
</dbReference>
<feature type="transmembrane region" description="Helical" evidence="10">
    <location>
        <begin position="312"/>
        <end position="332"/>
    </location>
</feature>
<name>B1I0Y7_DESAP</name>
<evidence type="ECO:0000313" key="12">
    <source>
        <dbReference type="EMBL" id="ACA58710.1"/>
    </source>
</evidence>
<proteinExistence type="inferred from homology"/>
<reference evidence="13" key="1">
    <citation type="submission" date="2007-10" db="EMBL/GenBank/DDBJ databases">
        <title>Complete sequence of chromosome of Desulforudis audaxviator MP104C.</title>
        <authorList>
            <person name="Copeland A."/>
            <person name="Lucas S."/>
            <person name="Lapidus A."/>
            <person name="Barry K."/>
            <person name="Glavina del Rio T."/>
            <person name="Dalin E."/>
            <person name="Tice H."/>
            <person name="Bruce D."/>
            <person name="Pitluck S."/>
            <person name="Lowry S.R."/>
            <person name="Larimer F."/>
            <person name="Land M.L."/>
            <person name="Hauser L."/>
            <person name="Kyrpides N."/>
            <person name="Ivanova N.N."/>
            <person name="Richardson P."/>
        </authorList>
    </citation>
    <scope>NUCLEOTIDE SEQUENCE [LARGE SCALE GENOMIC DNA]</scope>
    <source>
        <strain evidence="13">MP104C</strain>
    </source>
</reference>
<organism evidence="12 13">
    <name type="scientific">Desulforudis audaxviator (strain MP104C)</name>
    <dbReference type="NCBI Taxonomy" id="477974"/>
    <lineage>
        <taxon>Bacteria</taxon>
        <taxon>Bacillati</taxon>
        <taxon>Bacillota</taxon>
        <taxon>Clostridia</taxon>
        <taxon>Thermoanaerobacterales</taxon>
        <taxon>Candidatus Desulforudaceae</taxon>
        <taxon>Candidatus Desulforudis</taxon>
    </lineage>
</organism>
<feature type="transmembrane region" description="Helical" evidence="10">
    <location>
        <begin position="288"/>
        <end position="306"/>
    </location>
</feature>
<keyword evidence="6 10" id="KW-1133">Transmembrane helix</keyword>
<dbReference type="eggNOG" id="COG0004">
    <property type="taxonomic scope" value="Bacteria"/>
</dbReference>
<feature type="transmembrane region" description="Helical" evidence="10">
    <location>
        <begin position="74"/>
        <end position="92"/>
    </location>
</feature>
<keyword evidence="5 10" id="KW-0812">Transmembrane</keyword>
<dbReference type="InterPro" id="IPR018047">
    <property type="entry name" value="Ammonium_transpt_CS"/>
</dbReference>
<evidence type="ECO:0000256" key="8">
    <source>
        <dbReference type="ARBA" id="ARBA00023177"/>
    </source>
</evidence>
<keyword evidence="4" id="KW-1003">Cell membrane</keyword>
<evidence type="ECO:0000259" key="11">
    <source>
        <dbReference type="Pfam" id="PF00909"/>
    </source>
</evidence>
<keyword evidence="13" id="KW-1185">Reference proteome</keyword>
<evidence type="ECO:0000256" key="5">
    <source>
        <dbReference type="ARBA" id="ARBA00022692"/>
    </source>
</evidence>
<protein>
    <recommendedName>
        <fullName evidence="9 10">Ammonium transporter</fullName>
    </recommendedName>
</protein>
<evidence type="ECO:0000256" key="1">
    <source>
        <dbReference type="ARBA" id="ARBA00004651"/>
    </source>
</evidence>
<comment type="similarity">
    <text evidence="2 10">Belongs to the ammonia transporter channel (TC 1.A.11.2) family.</text>
</comment>
<sequence length="464" mass="47658">MWAKGLMGRFHWRVIVPLAAALTAIPGLALAGEEAVSPADTGFVLIAAALVMLMVPGLALFYGGMVSRKNVVNTLMMSFAMLGLITVVWVLWGYSLAFGTSTAGLIGSLEFLGFKGVGMEAAGSLPHGAFAVFQMMFAALTVALISGALAERMRFSAWVIFGVLWATVVYSPLCHWVWGGGWIGEMGALDFAGGTVVHISSGTAGLIGCLVLGARRGFGKRPMPPHQLPMVMLGAGLLWFGWFGFNAGSALEASPLAASAFVVTQIAAATAAMTWAFAEWVRHGKPTLLGAASGCIAGLVAITPAAGFVTPLAAIAIGFGGGLFCFLAVTILKHKLGYDDSLDVFGIHGVGGTWGALATGVFATASIGGVDGLLYGNPAQLGIQAVGVAATFAFVGITTFVLLKFVGVFVPLRVGADAEDTGLDIAQHGEDGYSDYVGGGTLYREPPGIPAMARSEAPAPPGSH</sequence>
<dbReference type="InterPro" id="IPR029020">
    <property type="entry name" value="Ammonium/urea_transptr"/>
</dbReference>
<dbReference type="Pfam" id="PF00909">
    <property type="entry name" value="Ammonium_transp"/>
    <property type="match status" value="1"/>
</dbReference>
<feature type="domain" description="Ammonium transporter AmtB-like" evidence="11">
    <location>
        <begin position="43"/>
        <end position="433"/>
    </location>
</feature>
<feature type="transmembrane region" description="Helical" evidence="10">
    <location>
        <begin position="344"/>
        <end position="369"/>
    </location>
</feature>
<evidence type="ECO:0000256" key="6">
    <source>
        <dbReference type="ARBA" id="ARBA00022989"/>
    </source>
</evidence>
<reference evidence="12 13" key="2">
    <citation type="journal article" date="2008" name="Science">
        <title>Environmental genomics reveals a single-species ecosystem deep within Earth.</title>
        <authorList>
            <person name="Chivian D."/>
            <person name="Brodie E.L."/>
            <person name="Alm E.J."/>
            <person name="Culley D.E."/>
            <person name="Dehal P.S."/>
            <person name="Desantis T.Z."/>
            <person name="Gihring T.M."/>
            <person name="Lapidus A."/>
            <person name="Lin L.H."/>
            <person name="Lowry S.R."/>
            <person name="Moser D.P."/>
            <person name="Richardson P.M."/>
            <person name="Southam G."/>
            <person name="Wanger G."/>
            <person name="Pratt L.M."/>
            <person name="Andersen G.L."/>
            <person name="Hazen T.C."/>
            <person name="Brockman F.J."/>
            <person name="Arkin A.P."/>
            <person name="Onstott T.C."/>
        </authorList>
    </citation>
    <scope>NUCLEOTIDE SEQUENCE [LARGE SCALE GENOMIC DNA]</scope>
    <source>
        <strain evidence="12 13">MP104C</strain>
    </source>
</reference>
<dbReference type="AlphaFoldDB" id="B1I0Y7"/>
<dbReference type="Gene3D" id="1.10.3430.10">
    <property type="entry name" value="Ammonium transporter AmtB like domains"/>
    <property type="match status" value="1"/>
</dbReference>
<dbReference type="PANTHER" id="PTHR43029">
    <property type="entry name" value="AMMONIUM TRANSPORTER MEP2"/>
    <property type="match status" value="1"/>
</dbReference>
<feature type="transmembrane region" description="Helical" evidence="10">
    <location>
        <begin position="157"/>
        <end position="179"/>
    </location>
</feature>
<dbReference type="HOGENOM" id="CLU_000445_33_0_9"/>
<evidence type="ECO:0000256" key="7">
    <source>
        <dbReference type="ARBA" id="ARBA00023136"/>
    </source>
</evidence>
<dbReference type="Proteomes" id="UP000008544">
    <property type="component" value="Chromosome"/>
</dbReference>
<feature type="transmembrane region" description="Helical" evidence="10">
    <location>
        <begin position="257"/>
        <end position="276"/>
    </location>
</feature>
<dbReference type="PANTHER" id="PTHR43029:SF10">
    <property type="entry name" value="AMMONIUM TRANSPORTER MEP2"/>
    <property type="match status" value="1"/>
</dbReference>
<dbReference type="FunFam" id="1.10.3430.10:FF:000007">
    <property type="entry name" value="Ammonium transporter"/>
    <property type="match status" value="1"/>
</dbReference>
<feature type="transmembrane region" description="Helical" evidence="10">
    <location>
        <begin position="41"/>
        <end position="62"/>
    </location>
</feature>
<keyword evidence="7 10" id="KW-0472">Membrane</keyword>
<dbReference type="GO" id="GO:0008519">
    <property type="term" value="F:ammonium channel activity"/>
    <property type="evidence" value="ECO:0007669"/>
    <property type="project" value="InterPro"/>
</dbReference>
<dbReference type="InterPro" id="IPR001905">
    <property type="entry name" value="Ammonium_transpt"/>
</dbReference>
<evidence type="ECO:0000256" key="10">
    <source>
        <dbReference type="RuleBase" id="RU362002"/>
    </source>
</evidence>
<dbReference type="GO" id="GO:0005886">
    <property type="term" value="C:plasma membrane"/>
    <property type="evidence" value="ECO:0007669"/>
    <property type="project" value="UniProtKB-SubCell"/>
</dbReference>
<feature type="transmembrane region" description="Helical" evidence="10">
    <location>
        <begin position="129"/>
        <end position="150"/>
    </location>
</feature>
<dbReference type="STRING" id="477974.Daud_0142"/>
<gene>
    <name evidence="12" type="ordered locus">Daud_0142</name>
</gene>
<dbReference type="NCBIfam" id="TIGR00836">
    <property type="entry name" value="amt"/>
    <property type="match status" value="1"/>
</dbReference>
<feature type="transmembrane region" description="Helical" evidence="10">
    <location>
        <begin position="381"/>
        <end position="403"/>
    </location>
</feature>
<dbReference type="SUPFAM" id="SSF111352">
    <property type="entry name" value="Ammonium transporter"/>
    <property type="match status" value="1"/>
</dbReference>
<accession>B1I0Y7</accession>
<feature type="transmembrane region" description="Helical" evidence="10">
    <location>
        <begin position="226"/>
        <end position="245"/>
    </location>
</feature>